<gene>
    <name evidence="6" type="ORF">CHIRRI_LOCUS9575</name>
</gene>
<accession>A0A9N9RXA6</accession>
<feature type="signal peptide" evidence="4">
    <location>
        <begin position="1"/>
        <end position="19"/>
    </location>
</feature>
<evidence type="ECO:0000313" key="6">
    <source>
        <dbReference type="EMBL" id="CAG9806721.1"/>
    </source>
</evidence>
<comment type="similarity">
    <text evidence="2">Belongs to the NPC2 family.</text>
</comment>
<sequence length="157" mass="17301">MKGKFASLILFSFIAFVSLTDMKFSRCGDNNIYRGLNCAINRVAIEGCNVNVTKDCSLKRGNNASMVVDFTPDFDAENSTVTIHAITFGEKAWPGMDTNGCKFMTCPIESGVNNTYSYGVQVSYTYPLATVPIRVVFASNNQPKCCFVTKIKIEKSN</sequence>
<protein>
    <recommendedName>
        <fullName evidence="5">MD-2-related lipid-recognition domain-containing protein</fullName>
    </recommendedName>
</protein>
<dbReference type="SUPFAM" id="SSF81296">
    <property type="entry name" value="E set domains"/>
    <property type="match status" value="1"/>
</dbReference>
<dbReference type="Pfam" id="PF02221">
    <property type="entry name" value="E1_DerP2_DerF2"/>
    <property type="match status" value="1"/>
</dbReference>
<feature type="chain" id="PRO_5040141535" description="MD-2-related lipid-recognition domain-containing protein" evidence="4">
    <location>
        <begin position="20"/>
        <end position="157"/>
    </location>
</feature>
<comment type="subcellular location">
    <subcellularLocation>
        <location evidence="1">Secreted</location>
    </subcellularLocation>
</comment>
<evidence type="ECO:0000256" key="4">
    <source>
        <dbReference type="SAM" id="SignalP"/>
    </source>
</evidence>
<reference evidence="6" key="2">
    <citation type="submission" date="2022-10" db="EMBL/GenBank/DDBJ databases">
        <authorList>
            <consortium name="ENA_rothamsted_submissions"/>
            <consortium name="culmorum"/>
            <person name="King R."/>
        </authorList>
    </citation>
    <scope>NUCLEOTIDE SEQUENCE</scope>
</reference>
<evidence type="ECO:0000313" key="7">
    <source>
        <dbReference type="Proteomes" id="UP001153620"/>
    </source>
</evidence>
<dbReference type="OrthoDB" id="6576058at2759"/>
<keyword evidence="4" id="KW-0732">Signal</keyword>
<dbReference type="InterPro" id="IPR003172">
    <property type="entry name" value="ML_dom"/>
</dbReference>
<evidence type="ECO:0000256" key="3">
    <source>
        <dbReference type="ARBA" id="ARBA00022525"/>
    </source>
</evidence>
<dbReference type="AlphaFoldDB" id="A0A9N9RXA6"/>
<dbReference type="FunFam" id="2.60.40.770:FF:000001">
    <property type="entry name" value="NPC intracellular cholesterol transporter 2"/>
    <property type="match status" value="1"/>
</dbReference>
<dbReference type="Proteomes" id="UP001153620">
    <property type="component" value="Chromosome 3"/>
</dbReference>
<evidence type="ECO:0000256" key="1">
    <source>
        <dbReference type="ARBA" id="ARBA00004613"/>
    </source>
</evidence>
<feature type="domain" description="MD-2-related lipid-recognition" evidence="5">
    <location>
        <begin position="24"/>
        <end position="151"/>
    </location>
</feature>
<keyword evidence="7" id="KW-1185">Reference proteome</keyword>
<reference evidence="6" key="1">
    <citation type="submission" date="2022-01" db="EMBL/GenBank/DDBJ databases">
        <authorList>
            <person name="King R."/>
        </authorList>
    </citation>
    <scope>NUCLEOTIDE SEQUENCE</scope>
</reference>
<keyword evidence="3" id="KW-0964">Secreted</keyword>
<name>A0A9N9RXA6_9DIPT</name>
<dbReference type="InterPro" id="IPR014756">
    <property type="entry name" value="Ig_E-set"/>
</dbReference>
<proteinExistence type="inferred from homology"/>
<dbReference type="EMBL" id="OU895879">
    <property type="protein sequence ID" value="CAG9806721.1"/>
    <property type="molecule type" value="Genomic_DNA"/>
</dbReference>
<evidence type="ECO:0000256" key="2">
    <source>
        <dbReference type="ARBA" id="ARBA00006370"/>
    </source>
</evidence>
<dbReference type="Gene3D" id="2.60.40.770">
    <property type="match status" value="1"/>
</dbReference>
<organism evidence="6 7">
    <name type="scientific">Chironomus riparius</name>
    <dbReference type="NCBI Taxonomy" id="315576"/>
    <lineage>
        <taxon>Eukaryota</taxon>
        <taxon>Metazoa</taxon>
        <taxon>Ecdysozoa</taxon>
        <taxon>Arthropoda</taxon>
        <taxon>Hexapoda</taxon>
        <taxon>Insecta</taxon>
        <taxon>Pterygota</taxon>
        <taxon>Neoptera</taxon>
        <taxon>Endopterygota</taxon>
        <taxon>Diptera</taxon>
        <taxon>Nematocera</taxon>
        <taxon>Chironomoidea</taxon>
        <taxon>Chironomidae</taxon>
        <taxon>Chironominae</taxon>
        <taxon>Chironomus</taxon>
    </lineage>
</organism>
<dbReference type="SMART" id="SM00737">
    <property type="entry name" value="ML"/>
    <property type="match status" value="1"/>
</dbReference>
<evidence type="ECO:0000259" key="5">
    <source>
        <dbReference type="SMART" id="SM00737"/>
    </source>
</evidence>
<dbReference type="GO" id="GO:0005576">
    <property type="term" value="C:extracellular region"/>
    <property type="evidence" value="ECO:0007669"/>
    <property type="project" value="UniProtKB-SubCell"/>
</dbReference>